<dbReference type="InterPro" id="IPR006311">
    <property type="entry name" value="TAT_signal"/>
</dbReference>
<proteinExistence type="predicted"/>
<feature type="chain" id="PRO_5045774071" description="Beta-glucuronidase C-terminal domain-containing protein" evidence="1">
    <location>
        <begin position="31"/>
        <end position="496"/>
    </location>
</feature>
<dbReference type="InterPro" id="IPR052974">
    <property type="entry name" value="GH79_Enzymes"/>
</dbReference>
<name>A0ABW8K8Q3_9GAMM</name>
<keyword evidence="1" id="KW-0732">Signal</keyword>
<keyword evidence="3" id="KW-1185">Reference proteome</keyword>
<evidence type="ECO:0000256" key="1">
    <source>
        <dbReference type="SAM" id="SignalP"/>
    </source>
</evidence>
<gene>
    <name evidence="2" type="ORF">ISS97_11255</name>
</gene>
<evidence type="ECO:0000313" key="2">
    <source>
        <dbReference type="EMBL" id="MFK2917839.1"/>
    </source>
</evidence>
<sequence length="496" mass="52794">MSAHDQTRRQLLKAAALLPLAATCGGLARAAGRLSPGSSVPVRFAVRLERPGRVVSDTLTGLSYETGQLADPAFFSADNHALVQLFRALSPHGVLRIGGNTSDYTVWSEHRGELPVQRTHKGGPQQPVVLRPEALHALAGFLRATGWNLVFGVNLKIGVPAMAAELSKAVKQIVGDDLLAIQIGNEANNYESDYAAFDAAWAPYATAIRETDVPIAGPDTGANTDWVIEYANRHGADNVFLSRHYYREAAPKGSIPDLLGGDAEFCAEIEQVMQAADAHHLPFRLTEANSYYLGGRDGVSNAFASALWGADFMLAMAQRGVAGIHFHGGTLESVEASLGRSADTAAAASDLSARRDAVTSRYSAIAGNVELGFQPRPLFYGMSLAQQFAGARMLHGQLDAGSANLTAYAAQRDDALLIALINKDAAHDASVSLAGLNGYRKGRLMRLRAPALESRHDVVFESDADAGSAVVVDTHGLCHVELPRGSAAWIRLLRSV</sequence>
<dbReference type="PANTHER" id="PTHR36183">
    <property type="entry name" value="BETA-GLUCURONIDASE"/>
    <property type="match status" value="1"/>
</dbReference>
<reference evidence="2 3" key="1">
    <citation type="submission" date="2020-10" db="EMBL/GenBank/DDBJ databases">
        <title>Phylogeny of dyella-like bacteria.</title>
        <authorList>
            <person name="Fu J."/>
        </authorList>
    </citation>
    <scope>NUCLEOTIDE SEQUENCE [LARGE SCALE GENOMIC DNA]</scope>
    <source>
        <strain evidence="2 3">BB4</strain>
    </source>
</reference>
<dbReference type="PANTHER" id="PTHR36183:SF2">
    <property type="entry name" value="BETA-GLUCURONIDASE C-TERMINAL DOMAIN-CONTAINING PROTEIN"/>
    <property type="match status" value="1"/>
</dbReference>
<dbReference type="Gene3D" id="3.20.20.80">
    <property type="entry name" value="Glycosidases"/>
    <property type="match status" value="1"/>
</dbReference>
<dbReference type="InterPro" id="IPR013780">
    <property type="entry name" value="Glyco_hydro_b"/>
</dbReference>
<dbReference type="EMBL" id="JADIKD010000010">
    <property type="protein sequence ID" value="MFK2917839.1"/>
    <property type="molecule type" value="Genomic_DNA"/>
</dbReference>
<dbReference type="Proteomes" id="UP001620408">
    <property type="component" value="Unassembled WGS sequence"/>
</dbReference>
<dbReference type="RefSeq" id="WP_379986593.1">
    <property type="nucleotide sequence ID" value="NZ_JADIKD010000010.1"/>
</dbReference>
<organism evidence="2 3">
    <name type="scientific">Dyella koreensis</name>
    <dbReference type="NCBI Taxonomy" id="311235"/>
    <lineage>
        <taxon>Bacteria</taxon>
        <taxon>Pseudomonadati</taxon>
        <taxon>Pseudomonadota</taxon>
        <taxon>Gammaproteobacteria</taxon>
        <taxon>Lysobacterales</taxon>
        <taxon>Rhodanobacteraceae</taxon>
        <taxon>Dyella</taxon>
    </lineage>
</organism>
<accession>A0ABW8K8Q3</accession>
<dbReference type="Gene3D" id="2.60.40.1180">
    <property type="entry name" value="Golgi alpha-mannosidase II"/>
    <property type="match status" value="1"/>
</dbReference>
<dbReference type="SUPFAM" id="SSF51445">
    <property type="entry name" value="(Trans)glycosidases"/>
    <property type="match status" value="1"/>
</dbReference>
<comment type="caution">
    <text evidence="2">The sequence shown here is derived from an EMBL/GenBank/DDBJ whole genome shotgun (WGS) entry which is preliminary data.</text>
</comment>
<evidence type="ECO:0000313" key="3">
    <source>
        <dbReference type="Proteomes" id="UP001620408"/>
    </source>
</evidence>
<dbReference type="PROSITE" id="PS51318">
    <property type="entry name" value="TAT"/>
    <property type="match status" value="1"/>
</dbReference>
<evidence type="ECO:0008006" key="4">
    <source>
        <dbReference type="Google" id="ProtNLM"/>
    </source>
</evidence>
<protein>
    <recommendedName>
        <fullName evidence="4">Beta-glucuronidase C-terminal domain-containing protein</fullName>
    </recommendedName>
</protein>
<feature type="signal peptide" evidence="1">
    <location>
        <begin position="1"/>
        <end position="30"/>
    </location>
</feature>
<dbReference type="InterPro" id="IPR017853">
    <property type="entry name" value="GH"/>
</dbReference>